<accession>A0A2U8W855</accession>
<evidence type="ECO:0000313" key="2">
    <source>
        <dbReference type="EMBL" id="AWN42209.1"/>
    </source>
</evidence>
<dbReference type="OrthoDB" id="7995823at2"/>
<dbReference type="AlphaFoldDB" id="A0A2U8W855"/>
<gene>
    <name evidence="2" type="ORF">DK389_19020</name>
</gene>
<dbReference type="KEGG" id="mets:DK389_19020"/>
<reference evidence="3" key="1">
    <citation type="submission" date="2018-05" db="EMBL/GenBank/DDBJ databases">
        <title>Complete Genome Sequence of Methylobacterium sp. 17SD2-17.</title>
        <authorList>
            <person name="Srinivasan S."/>
        </authorList>
    </citation>
    <scope>NUCLEOTIDE SEQUENCE [LARGE SCALE GENOMIC DNA]</scope>
    <source>
        <strain evidence="3">17SD2-17</strain>
    </source>
</reference>
<evidence type="ECO:0000313" key="3">
    <source>
        <dbReference type="Proteomes" id="UP000245926"/>
    </source>
</evidence>
<dbReference type="Proteomes" id="UP000245926">
    <property type="component" value="Chromosome"/>
</dbReference>
<protein>
    <recommendedName>
        <fullName evidence="4">Secreted protein</fullName>
    </recommendedName>
</protein>
<evidence type="ECO:0000256" key="1">
    <source>
        <dbReference type="SAM" id="SignalP"/>
    </source>
</evidence>
<name>A0A2U8W855_9HYPH</name>
<dbReference type="RefSeq" id="WP_109891863.1">
    <property type="nucleotide sequence ID" value="NZ_CP029550.1"/>
</dbReference>
<sequence>MTIFRPLIAACLLGLPLALPLNAAAQGVPSYYMGGEGPTVLQPDPDTGRPIPPPWRPDLLAVPAVPVPHVMNGGGFGLTGNAYYNDSDSEGRLGGRRHPRVFVLVPAPVPPLVAR</sequence>
<dbReference type="EMBL" id="CP029550">
    <property type="protein sequence ID" value="AWN42209.1"/>
    <property type="molecule type" value="Genomic_DNA"/>
</dbReference>
<feature type="chain" id="PRO_5016059854" description="Secreted protein" evidence="1">
    <location>
        <begin position="26"/>
        <end position="115"/>
    </location>
</feature>
<keyword evidence="1" id="KW-0732">Signal</keyword>
<keyword evidence="3" id="KW-1185">Reference proteome</keyword>
<feature type="signal peptide" evidence="1">
    <location>
        <begin position="1"/>
        <end position="25"/>
    </location>
</feature>
<evidence type="ECO:0008006" key="4">
    <source>
        <dbReference type="Google" id="ProtNLM"/>
    </source>
</evidence>
<proteinExistence type="predicted"/>
<organism evidence="2 3">
    <name type="scientific">Methylobacterium durans</name>
    <dbReference type="NCBI Taxonomy" id="2202825"/>
    <lineage>
        <taxon>Bacteria</taxon>
        <taxon>Pseudomonadati</taxon>
        <taxon>Pseudomonadota</taxon>
        <taxon>Alphaproteobacteria</taxon>
        <taxon>Hyphomicrobiales</taxon>
        <taxon>Methylobacteriaceae</taxon>
        <taxon>Methylobacterium</taxon>
    </lineage>
</organism>